<name>A0A9P8VZG2_9HYPO</name>
<protein>
    <submittedName>
        <fullName evidence="3">Uncharacterized protein</fullName>
    </submittedName>
</protein>
<comment type="caution">
    <text evidence="3">The sequence shown here is derived from an EMBL/GenBank/DDBJ whole genome shotgun (WGS) entry which is preliminary data.</text>
</comment>
<accession>A0A9P8VZG2</accession>
<evidence type="ECO:0000256" key="2">
    <source>
        <dbReference type="SAM" id="MobiDB-lite"/>
    </source>
</evidence>
<feature type="coiled-coil region" evidence="1">
    <location>
        <begin position="225"/>
        <end position="252"/>
    </location>
</feature>
<dbReference type="AlphaFoldDB" id="A0A9P8VZG2"/>
<feature type="compositionally biased region" description="Basic residues" evidence="2">
    <location>
        <begin position="16"/>
        <end position="25"/>
    </location>
</feature>
<dbReference type="PANTHER" id="PTHR37540:SF5">
    <property type="entry name" value="TRANSCRIPTION FACTOR DOMAIN-CONTAINING PROTEIN"/>
    <property type="match status" value="1"/>
</dbReference>
<dbReference type="PANTHER" id="PTHR37540">
    <property type="entry name" value="TRANSCRIPTION FACTOR (ACR-2), PUTATIVE-RELATED-RELATED"/>
    <property type="match status" value="1"/>
</dbReference>
<evidence type="ECO:0000313" key="3">
    <source>
        <dbReference type="EMBL" id="KAH6884820.1"/>
    </source>
</evidence>
<evidence type="ECO:0000256" key="1">
    <source>
        <dbReference type="SAM" id="Coils"/>
    </source>
</evidence>
<gene>
    <name evidence="3" type="ORF">B0T10DRAFT_96952</name>
</gene>
<dbReference type="Proteomes" id="UP000777438">
    <property type="component" value="Unassembled WGS sequence"/>
</dbReference>
<feature type="region of interest" description="Disordered" evidence="2">
    <location>
        <begin position="1"/>
        <end position="90"/>
    </location>
</feature>
<sequence>MLEPLFTAPTRQPRLASRKKTKPRKQPSQAAAPKRFEFISSGPVGKPDPNARKFIRSHVMRGKNTKRQGNASRRHQVPRREDPAPASRQGDAALVIVEAESGTQPSYDPNHDISADTFIQFQCLPGLFRVPCDLKLFSFAMPLDDISRNLIFRFLTTLKETMYPVEWCFQADPAKVCWFRWLLEDAGYLNAVFFIVSAFQDLLTMEAKARAPGIPWSQGFSPRTRTYLRQTIQKLQENLDDSERQLRDTTASTVISLALVADAAGDTRAFEAHMGGLKQMVKMRGGLRGFHNNKQLQVKLCRVDLGWSIKYGSKPDIYGGKVSWDPFLETALRRNPLVYPRSSSPAVRSLVESWDYKLKNVFNDARDFAYVANQLIPSHEKLPPELFQEIMLSIQYRILLLEYPVETQPLEESIRLGLLAFESTVFLQIPGVKIRSGVLSSQLREAIEKLNASSLVVADMKLWLLLVGSICVFEGSESWLVESINELTGEQTWPEVRMRIREVMWIDRIHDEPGKRAFETVQRARKL</sequence>
<dbReference type="OrthoDB" id="4158087at2759"/>
<evidence type="ECO:0000313" key="4">
    <source>
        <dbReference type="Proteomes" id="UP000777438"/>
    </source>
</evidence>
<organism evidence="3 4">
    <name type="scientific">Thelonectria olida</name>
    <dbReference type="NCBI Taxonomy" id="1576542"/>
    <lineage>
        <taxon>Eukaryota</taxon>
        <taxon>Fungi</taxon>
        <taxon>Dikarya</taxon>
        <taxon>Ascomycota</taxon>
        <taxon>Pezizomycotina</taxon>
        <taxon>Sordariomycetes</taxon>
        <taxon>Hypocreomycetidae</taxon>
        <taxon>Hypocreales</taxon>
        <taxon>Nectriaceae</taxon>
        <taxon>Thelonectria</taxon>
    </lineage>
</organism>
<feature type="compositionally biased region" description="Basic residues" evidence="2">
    <location>
        <begin position="53"/>
        <end position="77"/>
    </location>
</feature>
<keyword evidence="1" id="KW-0175">Coiled coil</keyword>
<keyword evidence="4" id="KW-1185">Reference proteome</keyword>
<reference evidence="3 4" key="1">
    <citation type="journal article" date="2021" name="Nat. Commun.">
        <title>Genetic determinants of endophytism in the Arabidopsis root mycobiome.</title>
        <authorList>
            <person name="Mesny F."/>
            <person name="Miyauchi S."/>
            <person name="Thiergart T."/>
            <person name="Pickel B."/>
            <person name="Atanasova L."/>
            <person name="Karlsson M."/>
            <person name="Huettel B."/>
            <person name="Barry K.W."/>
            <person name="Haridas S."/>
            <person name="Chen C."/>
            <person name="Bauer D."/>
            <person name="Andreopoulos W."/>
            <person name="Pangilinan J."/>
            <person name="LaButti K."/>
            <person name="Riley R."/>
            <person name="Lipzen A."/>
            <person name="Clum A."/>
            <person name="Drula E."/>
            <person name="Henrissat B."/>
            <person name="Kohler A."/>
            <person name="Grigoriev I.V."/>
            <person name="Martin F.M."/>
            <person name="Hacquard S."/>
        </authorList>
    </citation>
    <scope>NUCLEOTIDE SEQUENCE [LARGE SCALE GENOMIC DNA]</scope>
    <source>
        <strain evidence="3 4">MPI-CAGE-CH-0241</strain>
    </source>
</reference>
<dbReference type="EMBL" id="JAGPYM010000019">
    <property type="protein sequence ID" value="KAH6884820.1"/>
    <property type="molecule type" value="Genomic_DNA"/>
</dbReference>
<proteinExistence type="predicted"/>